<organism evidence="3 4">
    <name type="scientific">Flavimobilis marinus</name>
    <dbReference type="NCBI Taxonomy" id="285351"/>
    <lineage>
        <taxon>Bacteria</taxon>
        <taxon>Bacillati</taxon>
        <taxon>Actinomycetota</taxon>
        <taxon>Actinomycetes</taxon>
        <taxon>Micrococcales</taxon>
        <taxon>Jonesiaceae</taxon>
        <taxon>Flavimobilis</taxon>
    </lineage>
</organism>
<proteinExistence type="predicted"/>
<feature type="region of interest" description="Disordered" evidence="1">
    <location>
        <begin position="21"/>
        <end position="84"/>
    </location>
</feature>
<feature type="compositionally biased region" description="Low complexity" evidence="1">
    <location>
        <begin position="21"/>
        <end position="58"/>
    </location>
</feature>
<protein>
    <submittedName>
        <fullName evidence="3">Uncharacterized protein</fullName>
    </submittedName>
</protein>
<sequence>MRRRTVGAAALAACLMLAACTGEPSDGAPTTSPSGTSEETTSTMPTPTAPEPTGTDPTSPQPTSPEPTSPEPPPDAGTLRPLPAPSDALAAEARDLCARIIAGELGRQGDASILAGSVARVDVIAKCASTSTKGMAWPGGPPGEYQVQFAAVAVAELLDVLADRPRDTRTQLAEGETCAPEMRPRTAYLVHVDGQWVVPDLLGEAGPCAMQFYPDRALVAQTEFRSIDS</sequence>
<accession>A0A1I2HZT5</accession>
<dbReference type="AlphaFoldDB" id="A0A1I2HZT5"/>
<evidence type="ECO:0000256" key="2">
    <source>
        <dbReference type="SAM" id="SignalP"/>
    </source>
</evidence>
<keyword evidence="2" id="KW-0732">Signal</keyword>
<evidence type="ECO:0000313" key="3">
    <source>
        <dbReference type="EMBL" id="SFF33881.1"/>
    </source>
</evidence>
<feature type="compositionally biased region" description="Pro residues" evidence="1">
    <location>
        <begin position="59"/>
        <end position="75"/>
    </location>
</feature>
<dbReference type="PROSITE" id="PS51257">
    <property type="entry name" value="PROKAR_LIPOPROTEIN"/>
    <property type="match status" value="1"/>
</dbReference>
<dbReference type="Proteomes" id="UP000198520">
    <property type="component" value="Unassembled WGS sequence"/>
</dbReference>
<evidence type="ECO:0000313" key="4">
    <source>
        <dbReference type="Proteomes" id="UP000198520"/>
    </source>
</evidence>
<feature type="signal peptide" evidence="2">
    <location>
        <begin position="1"/>
        <end position="18"/>
    </location>
</feature>
<gene>
    <name evidence="3" type="ORF">SAMN04488035_2567</name>
</gene>
<feature type="chain" id="PRO_5038501077" evidence="2">
    <location>
        <begin position="19"/>
        <end position="229"/>
    </location>
</feature>
<dbReference type="RefSeq" id="WP_177191375.1">
    <property type="nucleotide sequence ID" value="NZ_BNAN01000001.1"/>
</dbReference>
<evidence type="ECO:0000256" key="1">
    <source>
        <dbReference type="SAM" id="MobiDB-lite"/>
    </source>
</evidence>
<dbReference type="EMBL" id="FONZ01000005">
    <property type="protein sequence ID" value="SFF33881.1"/>
    <property type="molecule type" value="Genomic_DNA"/>
</dbReference>
<reference evidence="4" key="1">
    <citation type="submission" date="2016-10" db="EMBL/GenBank/DDBJ databases">
        <authorList>
            <person name="Varghese N."/>
            <person name="Submissions S."/>
        </authorList>
    </citation>
    <scope>NUCLEOTIDE SEQUENCE [LARGE SCALE GENOMIC DNA]</scope>
    <source>
        <strain evidence="4">DSM 19083</strain>
    </source>
</reference>
<keyword evidence="4" id="KW-1185">Reference proteome</keyword>
<name>A0A1I2HZT5_9MICO</name>